<keyword evidence="1" id="KW-0812">Transmembrane</keyword>
<protein>
    <recommendedName>
        <fullName evidence="4">DUF4134 domain-containing protein</fullName>
    </recommendedName>
</protein>
<reference evidence="2" key="1">
    <citation type="submission" date="2023-09" db="EMBL/GenBank/DDBJ databases">
        <title>Description of first Herbaspirillum huttiense subsp. nephrolepsisexaltata and Herbaspirillum huttiense subsp. lycopersicon.</title>
        <authorList>
            <person name="Poudel M."/>
            <person name="Sharma A."/>
            <person name="Goss E."/>
            <person name="Tapia J.H."/>
            <person name="Harmon C.M."/>
            <person name="Jones J.B."/>
        </authorList>
    </citation>
    <scope>NUCLEOTIDE SEQUENCE</scope>
    <source>
        <strain evidence="2">SE1</strain>
    </source>
</reference>
<dbReference type="Proteomes" id="UP001246576">
    <property type="component" value="Unassembled WGS sequence"/>
</dbReference>
<feature type="transmembrane region" description="Helical" evidence="1">
    <location>
        <begin position="44"/>
        <end position="62"/>
    </location>
</feature>
<name>A0ABU2ET89_9BURK</name>
<accession>A0ABU2ET89</accession>
<keyword evidence="1" id="KW-0472">Membrane</keyword>
<organism evidence="2 3">
    <name type="scientific">Herbaspirillum huttiense subsp. lycopersici</name>
    <dbReference type="NCBI Taxonomy" id="3074428"/>
    <lineage>
        <taxon>Bacteria</taxon>
        <taxon>Pseudomonadati</taxon>
        <taxon>Pseudomonadota</taxon>
        <taxon>Betaproteobacteria</taxon>
        <taxon>Burkholderiales</taxon>
        <taxon>Oxalobacteraceae</taxon>
        <taxon>Herbaspirillum</taxon>
    </lineage>
</organism>
<sequence>MKTKIGLVLAGIVIAIQWLIVVSFMDHSYSSWLKEGNRVVTASIRGTIFFTICSGLAILFLAKMNDRFHQARSALRYLSQILMLMGLAGVLVFWGMIFSAIVLLVNR</sequence>
<dbReference type="RefSeq" id="WP_039783554.1">
    <property type="nucleotide sequence ID" value="NZ_JAVLSJ010000013.1"/>
</dbReference>
<proteinExistence type="predicted"/>
<evidence type="ECO:0000313" key="2">
    <source>
        <dbReference type="EMBL" id="MDR9850942.1"/>
    </source>
</evidence>
<evidence type="ECO:0008006" key="4">
    <source>
        <dbReference type="Google" id="ProtNLM"/>
    </source>
</evidence>
<evidence type="ECO:0000313" key="3">
    <source>
        <dbReference type="Proteomes" id="UP001246576"/>
    </source>
</evidence>
<comment type="caution">
    <text evidence="2">The sequence shown here is derived from an EMBL/GenBank/DDBJ whole genome shotgun (WGS) entry which is preliminary data.</text>
</comment>
<keyword evidence="3" id="KW-1185">Reference proteome</keyword>
<evidence type="ECO:0000256" key="1">
    <source>
        <dbReference type="SAM" id="Phobius"/>
    </source>
</evidence>
<feature type="transmembrane region" description="Helical" evidence="1">
    <location>
        <begin position="82"/>
        <end position="105"/>
    </location>
</feature>
<keyword evidence="1" id="KW-1133">Transmembrane helix</keyword>
<feature type="transmembrane region" description="Helical" evidence="1">
    <location>
        <begin position="7"/>
        <end position="24"/>
    </location>
</feature>
<gene>
    <name evidence="2" type="ORF">RI048_22120</name>
</gene>
<dbReference type="EMBL" id="JAVLSJ010000013">
    <property type="protein sequence ID" value="MDR9850942.1"/>
    <property type="molecule type" value="Genomic_DNA"/>
</dbReference>